<evidence type="ECO:0000313" key="5">
    <source>
        <dbReference type="Proteomes" id="UP000649345"/>
    </source>
</evidence>
<evidence type="ECO:0000256" key="1">
    <source>
        <dbReference type="ARBA" id="ARBA00093462"/>
    </source>
</evidence>
<proteinExistence type="inferred from homology"/>
<evidence type="ECO:0000256" key="2">
    <source>
        <dbReference type="SAM" id="MobiDB-lite"/>
    </source>
</evidence>
<sequence>MSGFILCGDGDSGHTLVPNLFLDKYMPEANGEYVKIYLYLLRCLKSDPQELSVTLIADKFENTESDVQRALKYWEKMRLLRLEYDSSRNLTGIRMLDGEDGSSAQAAKAPGSQASDSETSVSGSAAPAPQSSGPVARQFDPLPQQEAQQLLFICEQYLGKTLTPVEVGKILDLHELYGFSAALIEYLVEYCVSGGHQSIHYIEATARGWHEDGYTSVAQAKEQTTLYNRAYFRILKAFGISGRNPVEAEIAFMKKWLKEYGFSMELITEACSRTISTIHQPSFPYADKILTGWREKQITSPEQLKSLDQKYLEQKQLEKQRSQAKTETQTAPRRASAPNRFHNFQEREYDYKELEKQLINQ</sequence>
<dbReference type="Gene3D" id="1.10.10.630">
    <property type="entry name" value="DnaD domain-like"/>
    <property type="match status" value="2"/>
</dbReference>
<feature type="region of interest" description="Disordered" evidence="2">
    <location>
        <begin position="101"/>
        <end position="138"/>
    </location>
</feature>
<dbReference type="NCBIfam" id="TIGR01446">
    <property type="entry name" value="DnaD_dom"/>
    <property type="match status" value="2"/>
</dbReference>
<comment type="caution">
    <text evidence="4">The sequence shown here is derived from an EMBL/GenBank/DDBJ whole genome shotgun (WGS) entry which is preliminary data.</text>
</comment>
<name>A0A923LE96_9FIRM</name>
<dbReference type="Proteomes" id="UP000649345">
    <property type="component" value="Unassembled WGS sequence"/>
</dbReference>
<feature type="domain" description="DnaB/C C-terminal" evidence="3">
    <location>
        <begin position="242"/>
        <end position="305"/>
    </location>
</feature>
<dbReference type="RefSeq" id="WP_186873730.1">
    <property type="nucleotide sequence ID" value="NZ_JACOOR010000007.1"/>
</dbReference>
<dbReference type="InterPro" id="IPR034829">
    <property type="entry name" value="DnaD-like_sf"/>
</dbReference>
<accession>A0A923LE96</accession>
<dbReference type="InterPro" id="IPR053162">
    <property type="entry name" value="DnaD"/>
</dbReference>
<dbReference type="InterPro" id="IPR006343">
    <property type="entry name" value="DnaB/C_C"/>
</dbReference>
<dbReference type="InterPro" id="IPR017019">
    <property type="entry name" value="DNA_replication_prd_bac"/>
</dbReference>
<reference evidence="4" key="1">
    <citation type="submission" date="2020-08" db="EMBL/GenBank/DDBJ databases">
        <title>Genome public.</title>
        <authorList>
            <person name="Liu C."/>
            <person name="Sun Q."/>
        </authorList>
    </citation>
    <scope>NUCLEOTIDE SEQUENCE</scope>
    <source>
        <strain evidence="4">NSJ-68</strain>
    </source>
</reference>
<feature type="region of interest" description="Disordered" evidence="2">
    <location>
        <begin position="316"/>
        <end position="344"/>
    </location>
</feature>
<evidence type="ECO:0000313" key="4">
    <source>
        <dbReference type="EMBL" id="MBC5660560.1"/>
    </source>
</evidence>
<dbReference type="AlphaFoldDB" id="A0A923LE96"/>
<feature type="compositionally biased region" description="Low complexity" evidence="2">
    <location>
        <begin position="120"/>
        <end position="136"/>
    </location>
</feature>
<evidence type="ECO:0000259" key="3">
    <source>
        <dbReference type="Pfam" id="PF07261"/>
    </source>
</evidence>
<gene>
    <name evidence="4" type="ORF">H8S44_12360</name>
</gene>
<protein>
    <submittedName>
        <fullName evidence="4">DnaD domain protein</fullName>
    </submittedName>
</protein>
<keyword evidence="5" id="KW-1185">Reference proteome</keyword>
<dbReference type="PANTHER" id="PTHR37293">
    <property type="entry name" value="PHAGE REPLICATION PROTEIN-RELATED"/>
    <property type="match status" value="1"/>
</dbReference>
<dbReference type="EMBL" id="JACOOR010000007">
    <property type="protein sequence ID" value="MBC5660560.1"/>
    <property type="molecule type" value="Genomic_DNA"/>
</dbReference>
<comment type="similarity">
    <text evidence="1">Belongs to the DnaB/DnaD family.</text>
</comment>
<dbReference type="SUPFAM" id="SSF158499">
    <property type="entry name" value="DnaD domain-like"/>
    <property type="match status" value="2"/>
</dbReference>
<organism evidence="4 5">
    <name type="scientific">Anaerosacchariphilus hominis</name>
    <dbReference type="NCBI Taxonomy" id="2763017"/>
    <lineage>
        <taxon>Bacteria</taxon>
        <taxon>Bacillati</taxon>
        <taxon>Bacillota</taxon>
        <taxon>Clostridia</taxon>
        <taxon>Lachnospirales</taxon>
        <taxon>Lachnospiraceae</taxon>
        <taxon>Anaerosacchariphilus</taxon>
    </lineage>
</organism>
<feature type="domain" description="DnaB/C C-terminal" evidence="3">
    <location>
        <begin position="152"/>
        <end position="223"/>
    </location>
</feature>
<dbReference type="PIRSF" id="PIRSF033722">
    <property type="entry name" value="DnaD_CA_C3587_prd"/>
    <property type="match status" value="1"/>
</dbReference>
<dbReference type="Pfam" id="PF07261">
    <property type="entry name" value="DnaB_2"/>
    <property type="match status" value="2"/>
</dbReference>
<dbReference type="PANTHER" id="PTHR37293:SF5">
    <property type="entry name" value="DNA REPLICATION PROTEIN"/>
    <property type="match status" value="1"/>
</dbReference>